<keyword evidence="4" id="KW-1185">Reference proteome</keyword>
<organism evidence="2 4">
    <name type="scientific">Paramecium primaurelia</name>
    <dbReference type="NCBI Taxonomy" id="5886"/>
    <lineage>
        <taxon>Eukaryota</taxon>
        <taxon>Sar</taxon>
        <taxon>Alveolata</taxon>
        <taxon>Ciliophora</taxon>
        <taxon>Intramacronucleata</taxon>
        <taxon>Oligohymenophorea</taxon>
        <taxon>Peniculida</taxon>
        <taxon>Parameciidae</taxon>
        <taxon>Paramecium</taxon>
    </lineage>
</organism>
<feature type="compositionally biased region" description="Basic and acidic residues" evidence="1">
    <location>
        <begin position="26"/>
        <end position="35"/>
    </location>
</feature>
<evidence type="ECO:0000313" key="3">
    <source>
        <dbReference type="EMBL" id="CAD8108713.1"/>
    </source>
</evidence>
<evidence type="ECO:0000313" key="4">
    <source>
        <dbReference type="Proteomes" id="UP000688137"/>
    </source>
</evidence>
<reference evidence="2" key="1">
    <citation type="submission" date="2021-01" db="EMBL/GenBank/DDBJ databases">
        <authorList>
            <consortium name="Genoscope - CEA"/>
            <person name="William W."/>
        </authorList>
    </citation>
    <scope>NUCLEOTIDE SEQUENCE</scope>
</reference>
<comment type="caution">
    <text evidence="2">The sequence shown here is derived from an EMBL/GenBank/DDBJ whole genome shotgun (WGS) entry which is preliminary data.</text>
</comment>
<protein>
    <submittedName>
        <fullName evidence="2">Uncharacterized protein</fullName>
    </submittedName>
</protein>
<dbReference type="Proteomes" id="UP000688137">
    <property type="component" value="Unassembled WGS sequence"/>
</dbReference>
<gene>
    <name evidence="2" type="ORF">PPRIM_AZ9-3.1.T1380019</name>
    <name evidence="3" type="ORF">PPRIM_AZ9-3.1.T1380021</name>
</gene>
<name>A0A8S1Q1A8_PARPR</name>
<feature type="compositionally biased region" description="Polar residues" evidence="1">
    <location>
        <begin position="36"/>
        <end position="50"/>
    </location>
</feature>
<evidence type="ECO:0000313" key="2">
    <source>
        <dbReference type="EMBL" id="CAD8108709.1"/>
    </source>
</evidence>
<proteinExistence type="predicted"/>
<accession>A0A8S1Q1A8</accession>
<dbReference type="AlphaFoldDB" id="A0A8S1Q1A8"/>
<sequence length="127" mass="14701">MGSICKQQAQQQIEIQNEVRLSKGSEKKDLIKRNTETSGGTLQYNQNSTKQFSVKKDPLASYMNESLSDSDSDSQQSKPNQQVFTNFVTFQALPSQKQMIPKFEVLKDQFKNEMLQQMNLQQQRKQF</sequence>
<dbReference type="EMBL" id="CAJJDM010000142">
    <property type="protein sequence ID" value="CAD8108713.1"/>
    <property type="molecule type" value="Genomic_DNA"/>
</dbReference>
<feature type="region of interest" description="Disordered" evidence="1">
    <location>
        <begin position="26"/>
        <end position="50"/>
    </location>
</feature>
<dbReference type="EMBL" id="CAJJDM010000142">
    <property type="protein sequence ID" value="CAD8108709.1"/>
    <property type="molecule type" value="Genomic_DNA"/>
</dbReference>
<evidence type="ECO:0000256" key="1">
    <source>
        <dbReference type="SAM" id="MobiDB-lite"/>
    </source>
</evidence>